<reference evidence="2" key="1">
    <citation type="submission" date="2017-05" db="EMBL/GenBank/DDBJ databases">
        <title>Improved OligoMM genomes.</title>
        <authorList>
            <person name="Garzetti D."/>
        </authorList>
    </citation>
    <scope>NUCLEOTIDE SEQUENCE [LARGE SCALE GENOMIC DNA]</scope>
    <source>
        <strain evidence="2">YL45</strain>
    </source>
</reference>
<keyword evidence="2" id="KW-1185">Reference proteome</keyword>
<proteinExistence type="predicted"/>
<evidence type="ECO:0000313" key="2">
    <source>
        <dbReference type="Proteomes" id="UP000214610"/>
    </source>
</evidence>
<name>A0A227KQJ2_9BURK</name>
<dbReference type="AlphaFoldDB" id="A0A227KQJ2"/>
<dbReference type="EMBL" id="NHMP01000001">
    <property type="protein sequence ID" value="OXE50806.1"/>
    <property type="molecule type" value="Genomic_DNA"/>
</dbReference>
<sequence>MFTDGNNNNRLRVTAALVLSKRIKNLRKFFLMRKCRAVLILNSERKAELTSLFSKIACESNVNTLSFLTEHSCPKLTDKESLQWL</sequence>
<evidence type="ECO:0000313" key="1">
    <source>
        <dbReference type="EMBL" id="OXE50806.1"/>
    </source>
</evidence>
<gene>
    <name evidence="1" type="ORF">ADH67_00440</name>
</gene>
<dbReference type="Proteomes" id="UP000214610">
    <property type="component" value="Unassembled WGS sequence"/>
</dbReference>
<protein>
    <submittedName>
        <fullName evidence="1">Uncharacterized protein</fullName>
    </submittedName>
</protein>
<organism evidence="1 2">
    <name type="scientific">Turicimonas muris</name>
    <dbReference type="NCBI Taxonomy" id="1796652"/>
    <lineage>
        <taxon>Bacteria</taxon>
        <taxon>Pseudomonadati</taxon>
        <taxon>Pseudomonadota</taxon>
        <taxon>Betaproteobacteria</taxon>
        <taxon>Burkholderiales</taxon>
        <taxon>Sutterellaceae</taxon>
        <taxon>Turicimonas</taxon>
    </lineage>
</organism>
<comment type="caution">
    <text evidence="1">The sequence shown here is derived from an EMBL/GenBank/DDBJ whole genome shotgun (WGS) entry which is preliminary data.</text>
</comment>
<accession>A0A227KQJ2</accession>